<dbReference type="Proteomes" id="UP001527925">
    <property type="component" value="Unassembled WGS sequence"/>
</dbReference>
<dbReference type="EMBL" id="JADGIZ020000003">
    <property type="protein sequence ID" value="KAL2919281.1"/>
    <property type="molecule type" value="Genomic_DNA"/>
</dbReference>
<gene>
    <name evidence="2" type="ORF">HK105_200924</name>
</gene>
<dbReference type="InterPro" id="IPR000073">
    <property type="entry name" value="AB_hydrolase_1"/>
</dbReference>
<accession>A0ABR4NIC5</accession>
<dbReference type="Pfam" id="PF12697">
    <property type="entry name" value="Abhydrolase_6"/>
    <property type="match status" value="1"/>
</dbReference>
<protein>
    <recommendedName>
        <fullName evidence="1">AB hydrolase-1 domain-containing protein</fullName>
    </recommendedName>
</protein>
<keyword evidence="3" id="KW-1185">Reference proteome</keyword>
<feature type="domain" description="AB hydrolase-1" evidence="1">
    <location>
        <begin position="112"/>
        <end position="261"/>
    </location>
</feature>
<evidence type="ECO:0000313" key="3">
    <source>
        <dbReference type="Proteomes" id="UP001527925"/>
    </source>
</evidence>
<comment type="caution">
    <text evidence="2">The sequence shown here is derived from an EMBL/GenBank/DDBJ whole genome shotgun (WGS) entry which is preliminary data.</text>
</comment>
<reference evidence="2 3" key="1">
    <citation type="submission" date="2023-09" db="EMBL/GenBank/DDBJ databases">
        <title>Pangenome analysis of Batrachochytrium dendrobatidis and related Chytrids.</title>
        <authorList>
            <person name="Yacoub M.N."/>
            <person name="Stajich J.E."/>
            <person name="James T.Y."/>
        </authorList>
    </citation>
    <scope>NUCLEOTIDE SEQUENCE [LARGE SCALE GENOMIC DNA]</scope>
    <source>
        <strain evidence="2 3">JEL0888</strain>
    </source>
</reference>
<dbReference type="Gene3D" id="3.40.50.1820">
    <property type="entry name" value="alpha/beta hydrolase"/>
    <property type="match status" value="1"/>
</dbReference>
<name>A0ABR4NIC5_9FUNG</name>
<evidence type="ECO:0000259" key="1">
    <source>
        <dbReference type="Pfam" id="PF12697"/>
    </source>
</evidence>
<proteinExistence type="predicted"/>
<dbReference type="PANTHER" id="PTHR12277:SF81">
    <property type="entry name" value="PROTEIN ABHD13"/>
    <property type="match status" value="1"/>
</dbReference>
<organism evidence="2 3">
    <name type="scientific">Polyrhizophydium stewartii</name>
    <dbReference type="NCBI Taxonomy" id="2732419"/>
    <lineage>
        <taxon>Eukaryota</taxon>
        <taxon>Fungi</taxon>
        <taxon>Fungi incertae sedis</taxon>
        <taxon>Chytridiomycota</taxon>
        <taxon>Chytridiomycota incertae sedis</taxon>
        <taxon>Chytridiomycetes</taxon>
        <taxon>Rhizophydiales</taxon>
        <taxon>Rhizophydiales incertae sedis</taxon>
        <taxon>Polyrhizophydium</taxon>
    </lineage>
</organism>
<dbReference type="InterPro" id="IPR029058">
    <property type="entry name" value="AB_hydrolase_fold"/>
</dbReference>
<sequence>MIGTILVFLAVYAAIMAALLLRPYPIQNFAIYLHWLNFPFVNFKEGGERFGYRSGNVRTVYIKTSDGATLGAWHLLPRKAAPAPAPGMSAVDDSDQRADALLATAGRVYLYFHGNAGNRATFHRNDFYKMMTSFGTDSHVLAIDYRGFGDSSSAVPTEQGLALDAIAAYEWLIARGVPPQKIVLVGHSLGTGVATDLAFHLTNRIKSPSPQLFGGLILLSGYASICDAALGYPMVPVLLPFRGFDALENFIKSKMIDKWDSAHKIGMIRAPILIIHGKRDFEIQPWQGRALFLEAAGGRLGQKLVEDGGYWQLRLSTSKFSPRELDGIVVTDLGQNDGEIWSVDVPSPSAGPAASAAPTPAAHGRPMPPVWLLQVTHGGHNTLSKFQVVADTIESWNRACIEGDPRVA</sequence>
<dbReference type="PANTHER" id="PTHR12277">
    <property type="entry name" value="ALPHA/BETA HYDROLASE DOMAIN-CONTAINING PROTEIN"/>
    <property type="match status" value="1"/>
</dbReference>
<evidence type="ECO:0000313" key="2">
    <source>
        <dbReference type="EMBL" id="KAL2919281.1"/>
    </source>
</evidence>
<dbReference type="SUPFAM" id="SSF53474">
    <property type="entry name" value="alpha/beta-Hydrolases"/>
    <property type="match status" value="1"/>
</dbReference>